<feature type="disulfide bond" description="Redox-active" evidence="6">
    <location>
        <begin position="237"/>
        <end position="239"/>
    </location>
</feature>
<evidence type="ECO:0000256" key="5">
    <source>
        <dbReference type="ARBA" id="ARBA00023284"/>
    </source>
</evidence>
<dbReference type="OrthoDB" id="9776534at2"/>
<dbReference type="KEGG" id="bse:Bsel_0068"/>
<dbReference type="GO" id="GO:0005737">
    <property type="term" value="C:cytoplasm"/>
    <property type="evidence" value="ECO:0007669"/>
    <property type="project" value="UniProtKB-SubCell"/>
</dbReference>
<dbReference type="Gene3D" id="3.90.1280.10">
    <property type="entry name" value="HSP33 redox switch-like"/>
    <property type="match status" value="1"/>
</dbReference>
<evidence type="ECO:0000256" key="1">
    <source>
        <dbReference type="ARBA" id="ARBA00022490"/>
    </source>
</evidence>
<feature type="disulfide bond" description="Redox-active" evidence="6">
    <location>
        <begin position="270"/>
        <end position="273"/>
    </location>
</feature>
<dbReference type="EMBL" id="CP001791">
    <property type="protein sequence ID" value="ADH97619.1"/>
    <property type="molecule type" value="Genomic_DNA"/>
</dbReference>
<evidence type="ECO:0000256" key="6">
    <source>
        <dbReference type="HAMAP-Rule" id="MF_00117"/>
    </source>
</evidence>
<dbReference type="InterPro" id="IPR016154">
    <property type="entry name" value="Heat_shock_Hsp33_C"/>
</dbReference>
<comment type="similarity">
    <text evidence="6">Belongs to the HSP33 family.</text>
</comment>
<dbReference type="GO" id="GO:0051082">
    <property type="term" value="F:unfolded protein binding"/>
    <property type="evidence" value="ECO:0007669"/>
    <property type="project" value="UniProtKB-UniRule"/>
</dbReference>
<evidence type="ECO:0000256" key="4">
    <source>
        <dbReference type="ARBA" id="ARBA00023186"/>
    </source>
</evidence>
<dbReference type="Gene3D" id="3.55.30.10">
    <property type="entry name" value="Hsp33 domain"/>
    <property type="match status" value="1"/>
</dbReference>
<keyword evidence="4 6" id="KW-0143">Chaperone</keyword>
<name>D6XV61_BACIE</name>
<dbReference type="HAMAP" id="MF_00117">
    <property type="entry name" value="HslO"/>
    <property type="match status" value="1"/>
</dbReference>
<dbReference type="Pfam" id="PF01430">
    <property type="entry name" value="HSP33"/>
    <property type="match status" value="1"/>
</dbReference>
<keyword evidence="3 6" id="KW-1015">Disulfide bond</keyword>
<reference evidence="7" key="1">
    <citation type="submission" date="2009-10" db="EMBL/GenBank/DDBJ databases">
        <title>Complete sequence of Bacillus selenitireducens MLS10.</title>
        <authorList>
            <consortium name="US DOE Joint Genome Institute"/>
            <person name="Lucas S."/>
            <person name="Copeland A."/>
            <person name="Lapidus A."/>
            <person name="Glavina del Rio T."/>
            <person name="Dalin E."/>
            <person name="Tice H."/>
            <person name="Bruce D."/>
            <person name="Goodwin L."/>
            <person name="Pitluck S."/>
            <person name="Sims D."/>
            <person name="Brettin T."/>
            <person name="Detter J.C."/>
            <person name="Han C."/>
            <person name="Larimer F."/>
            <person name="Land M."/>
            <person name="Hauser L."/>
            <person name="Kyrpides N."/>
            <person name="Ovchinnikova G."/>
            <person name="Stolz J."/>
        </authorList>
    </citation>
    <scope>NUCLEOTIDE SEQUENCE [LARGE SCALE GENOMIC DNA]</scope>
    <source>
        <strain evidence="7">MLS10</strain>
    </source>
</reference>
<dbReference type="eggNOG" id="COG1281">
    <property type="taxonomic scope" value="Bacteria"/>
</dbReference>
<evidence type="ECO:0000256" key="2">
    <source>
        <dbReference type="ARBA" id="ARBA00022833"/>
    </source>
</evidence>
<dbReference type="PANTHER" id="PTHR30111">
    <property type="entry name" value="33 KDA CHAPERONIN"/>
    <property type="match status" value="1"/>
</dbReference>
<dbReference type="STRING" id="439292.Bsel_0068"/>
<protein>
    <recommendedName>
        <fullName evidence="6">33 kDa chaperonin</fullName>
    </recommendedName>
    <alternativeName>
        <fullName evidence="6">Heat shock protein 33 homolog</fullName>
        <shortName evidence="6">HSP33</shortName>
    </alternativeName>
</protein>
<dbReference type="Proteomes" id="UP000000271">
    <property type="component" value="Chromosome"/>
</dbReference>
<organism evidence="7 8">
    <name type="scientific">Bacillus selenitireducens (strain ATCC 700615 / DSM 15326 / MLS10)</name>
    <dbReference type="NCBI Taxonomy" id="439292"/>
    <lineage>
        <taxon>Bacteria</taxon>
        <taxon>Bacillati</taxon>
        <taxon>Bacillota</taxon>
        <taxon>Bacilli</taxon>
        <taxon>Bacillales</taxon>
        <taxon>Bacillaceae</taxon>
        <taxon>Salisediminibacterium</taxon>
    </lineage>
</organism>
<accession>D6XV61</accession>
<evidence type="ECO:0000313" key="7">
    <source>
        <dbReference type="EMBL" id="ADH97619.1"/>
    </source>
</evidence>
<dbReference type="PIRSF" id="PIRSF005261">
    <property type="entry name" value="Heat_shock_Hsp33"/>
    <property type="match status" value="1"/>
</dbReference>
<dbReference type="NCBIfam" id="NF001033">
    <property type="entry name" value="PRK00114.1"/>
    <property type="match status" value="1"/>
</dbReference>
<keyword evidence="8" id="KW-1185">Reference proteome</keyword>
<gene>
    <name evidence="6" type="primary">hslO</name>
    <name evidence="7" type="ordered locus">Bsel_0068</name>
</gene>
<comment type="subcellular location">
    <subcellularLocation>
        <location evidence="6">Cytoplasm</location>
    </subcellularLocation>
</comment>
<dbReference type="CDD" id="cd00498">
    <property type="entry name" value="Hsp33"/>
    <property type="match status" value="1"/>
</dbReference>
<dbReference type="RefSeq" id="WP_013171049.1">
    <property type="nucleotide sequence ID" value="NC_014219.1"/>
</dbReference>
<keyword evidence="2 6" id="KW-0862">Zinc</keyword>
<dbReference type="SUPFAM" id="SSF118352">
    <property type="entry name" value="HSP33 redox switch-like"/>
    <property type="match status" value="1"/>
</dbReference>
<keyword evidence="5 6" id="KW-0676">Redox-active center</keyword>
<comment type="function">
    <text evidence="6">Redox regulated molecular chaperone. Protects both thermally unfolding and oxidatively damaged proteins from irreversible aggregation. Plays an important role in the bacterial defense system toward oxidative stress.</text>
</comment>
<dbReference type="InterPro" id="IPR016153">
    <property type="entry name" value="Heat_shock_Hsp33_N"/>
</dbReference>
<evidence type="ECO:0000256" key="3">
    <source>
        <dbReference type="ARBA" id="ARBA00023157"/>
    </source>
</evidence>
<dbReference type="InterPro" id="IPR000397">
    <property type="entry name" value="Heat_shock_Hsp33"/>
</dbReference>
<sequence>MTNDYLVKALAYEDQVRIYAINSTDMTDEAARRHQTWRTVTAALGRALSAGTMMGSMLKGDEKLTIKIEGNGPASPMVIDANAKGKARGYVGRVDVDPERREDGKLNVGAVVGNEGHISVVKDLGMKDYFTGSVPLVSGELGDDFTYYFASSEQTPSSVALGVLIGEEEKVLASGGFILQLMPEASDATIDEVERILQGLPSVTEMLSEGMTPEDIVARLSGGTHRILEKLDTAFECNCSRERIETALYSIQEDELELMITEDEGAETSCHFCNEIYTFTKADLETILSNRKNGIQPE</sequence>
<evidence type="ECO:0000313" key="8">
    <source>
        <dbReference type="Proteomes" id="UP000000271"/>
    </source>
</evidence>
<dbReference type="HOGENOM" id="CLU_054493_1_0_9"/>
<dbReference type="AlphaFoldDB" id="D6XV61"/>
<proteinExistence type="inferred from homology"/>
<dbReference type="GO" id="GO:0044183">
    <property type="term" value="F:protein folding chaperone"/>
    <property type="evidence" value="ECO:0007669"/>
    <property type="project" value="TreeGrafter"/>
</dbReference>
<dbReference type="SUPFAM" id="SSF64397">
    <property type="entry name" value="Hsp33 domain"/>
    <property type="match status" value="1"/>
</dbReference>
<dbReference type="PANTHER" id="PTHR30111:SF1">
    <property type="entry name" value="33 KDA CHAPERONIN"/>
    <property type="match status" value="1"/>
</dbReference>
<keyword evidence="1 6" id="KW-0963">Cytoplasm</keyword>
<dbReference type="GO" id="GO:0042026">
    <property type="term" value="P:protein refolding"/>
    <property type="evidence" value="ECO:0007669"/>
    <property type="project" value="TreeGrafter"/>
</dbReference>
<comment type="PTM">
    <text evidence="6">Under oxidizing conditions two disulfide bonds are formed involving the reactive cysteines. Under reducing conditions zinc is bound to the reactive cysteines and the protein is inactive.</text>
</comment>